<dbReference type="STRING" id="759273.H1W176"/>
<reference evidence="2" key="1">
    <citation type="journal article" date="2012" name="Nat. Genet.">
        <title>Lifestyle transitions in plant pathogenic Colletotrichum fungi deciphered by genome and transcriptome analyses.</title>
        <authorList>
            <person name="O'Connell R.J."/>
            <person name="Thon M.R."/>
            <person name="Hacquard S."/>
            <person name="Amyotte S.G."/>
            <person name="Kleemann J."/>
            <person name="Torres M.F."/>
            <person name="Damm U."/>
            <person name="Buiate E.A."/>
            <person name="Epstein L."/>
            <person name="Alkan N."/>
            <person name="Altmueller J."/>
            <person name="Alvarado-Balderrama L."/>
            <person name="Bauser C.A."/>
            <person name="Becker C."/>
            <person name="Birren B.W."/>
            <person name="Chen Z."/>
            <person name="Choi J."/>
            <person name="Crouch J.A."/>
            <person name="Duvick J.P."/>
            <person name="Farman M.A."/>
            <person name="Gan P."/>
            <person name="Heiman D."/>
            <person name="Henrissat B."/>
            <person name="Howard R.J."/>
            <person name="Kabbage M."/>
            <person name="Koch C."/>
            <person name="Kracher B."/>
            <person name="Kubo Y."/>
            <person name="Law A.D."/>
            <person name="Lebrun M.-H."/>
            <person name="Lee Y.-H."/>
            <person name="Miyara I."/>
            <person name="Moore N."/>
            <person name="Neumann U."/>
            <person name="Nordstroem K."/>
            <person name="Panaccione D.G."/>
            <person name="Panstruga R."/>
            <person name="Place M."/>
            <person name="Proctor R.H."/>
            <person name="Prusky D."/>
            <person name="Rech G."/>
            <person name="Reinhardt R."/>
            <person name="Rollins J.A."/>
            <person name="Rounsley S."/>
            <person name="Schardl C.L."/>
            <person name="Schwartz D.C."/>
            <person name="Shenoy N."/>
            <person name="Shirasu K."/>
            <person name="Sikhakolli U.R."/>
            <person name="Stueber K."/>
            <person name="Sukno S.A."/>
            <person name="Sweigard J.A."/>
            <person name="Takano Y."/>
            <person name="Takahara H."/>
            <person name="Trail F."/>
            <person name="van der Does H.C."/>
            <person name="Voll L.M."/>
            <person name="Will I."/>
            <person name="Young S."/>
            <person name="Zeng Q."/>
            <person name="Zhang J."/>
            <person name="Zhou S."/>
            <person name="Dickman M.B."/>
            <person name="Schulze-Lefert P."/>
            <person name="Ver Loren van Themaat E."/>
            <person name="Ma L.-J."/>
            <person name="Vaillancourt L.J."/>
        </authorList>
    </citation>
    <scope>NUCLEOTIDE SEQUENCE [LARGE SCALE GENOMIC DNA]</scope>
    <source>
        <strain evidence="2">IMI 349063</strain>
    </source>
</reference>
<dbReference type="eggNOG" id="KOG2700">
    <property type="taxonomic scope" value="Eukaryota"/>
</dbReference>
<dbReference type="Proteomes" id="UP000007174">
    <property type="component" value="Unassembled WGS sequence"/>
</dbReference>
<name>H1W176_COLHI</name>
<dbReference type="AlphaFoldDB" id="H1W176"/>
<dbReference type="InterPro" id="IPR024083">
    <property type="entry name" value="Fumarase/histidase_N"/>
</dbReference>
<dbReference type="Gene3D" id="1.10.275.10">
    <property type="entry name" value="Fumarase/aspartase (N-terminal domain)"/>
    <property type="match status" value="1"/>
</dbReference>
<dbReference type="HOGENOM" id="CLU_2612455_0_0_1"/>
<protein>
    <submittedName>
        <fullName evidence="1">Uncharacterized protein</fullName>
    </submittedName>
</protein>
<gene>
    <name evidence="1" type="ORF">CH063_15054</name>
</gene>
<dbReference type="SUPFAM" id="SSF48557">
    <property type="entry name" value="L-aspartase-like"/>
    <property type="match status" value="1"/>
</dbReference>
<dbReference type="EMBL" id="CACQ02008489">
    <property type="protein sequence ID" value="CCF46239.1"/>
    <property type="molecule type" value="Genomic_DNA"/>
</dbReference>
<evidence type="ECO:0000313" key="1">
    <source>
        <dbReference type="EMBL" id="CCF46239.1"/>
    </source>
</evidence>
<accession>H1W176</accession>
<evidence type="ECO:0000313" key="2">
    <source>
        <dbReference type="Proteomes" id="UP000007174"/>
    </source>
</evidence>
<feature type="non-terminal residue" evidence="1">
    <location>
        <position position="79"/>
    </location>
</feature>
<dbReference type="VEuPathDB" id="FungiDB:CH63R_10986"/>
<organism evidence="1 2">
    <name type="scientific">Colletotrichum higginsianum (strain IMI 349063)</name>
    <name type="common">Crucifer anthracnose fungus</name>
    <dbReference type="NCBI Taxonomy" id="759273"/>
    <lineage>
        <taxon>Eukaryota</taxon>
        <taxon>Fungi</taxon>
        <taxon>Dikarya</taxon>
        <taxon>Ascomycota</taxon>
        <taxon>Pezizomycotina</taxon>
        <taxon>Sordariomycetes</taxon>
        <taxon>Hypocreomycetidae</taxon>
        <taxon>Glomerellales</taxon>
        <taxon>Glomerellaceae</taxon>
        <taxon>Colletotrichum</taxon>
        <taxon>Colletotrichum destructivum species complex</taxon>
    </lineage>
</organism>
<dbReference type="InterPro" id="IPR008948">
    <property type="entry name" value="L-Aspartase-like"/>
</dbReference>
<sequence>MSAATVFDSTLFGNIFGTEEARQAFSERSYVANLIKAECALAEAEEAEGIVPAGTAAALREHCDVSKIDWQLLAARTEI</sequence>
<proteinExistence type="predicted"/>
<dbReference type="GO" id="GO:0003824">
    <property type="term" value="F:catalytic activity"/>
    <property type="evidence" value="ECO:0007669"/>
    <property type="project" value="InterPro"/>
</dbReference>